<organism evidence="1 2">
    <name type="scientific">Racocetra fulgida</name>
    <dbReference type="NCBI Taxonomy" id="60492"/>
    <lineage>
        <taxon>Eukaryota</taxon>
        <taxon>Fungi</taxon>
        <taxon>Fungi incertae sedis</taxon>
        <taxon>Mucoromycota</taxon>
        <taxon>Glomeromycotina</taxon>
        <taxon>Glomeromycetes</taxon>
        <taxon>Diversisporales</taxon>
        <taxon>Gigasporaceae</taxon>
        <taxon>Racocetra</taxon>
    </lineage>
</organism>
<dbReference type="EMBL" id="CAJVPZ010039510">
    <property type="protein sequence ID" value="CAG8757604.1"/>
    <property type="molecule type" value="Genomic_DNA"/>
</dbReference>
<dbReference type="Proteomes" id="UP000789396">
    <property type="component" value="Unassembled WGS sequence"/>
</dbReference>
<evidence type="ECO:0000313" key="1">
    <source>
        <dbReference type="EMBL" id="CAG8757604.1"/>
    </source>
</evidence>
<gene>
    <name evidence="1" type="ORF">RFULGI_LOCUS14066</name>
</gene>
<accession>A0A9N9J174</accession>
<feature type="non-terminal residue" evidence="1">
    <location>
        <position position="45"/>
    </location>
</feature>
<dbReference type="AlphaFoldDB" id="A0A9N9J174"/>
<sequence length="45" mass="5113">LAAESESIIAESVSIDKLDFDLELKLFFNNISFDKAHKLIEAEEE</sequence>
<name>A0A9N9J174_9GLOM</name>
<keyword evidence="2" id="KW-1185">Reference proteome</keyword>
<evidence type="ECO:0000313" key="2">
    <source>
        <dbReference type="Proteomes" id="UP000789396"/>
    </source>
</evidence>
<comment type="caution">
    <text evidence="1">The sequence shown here is derived from an EMBL/GenBank/DDBJ whole genome shotgun (WGS) entry which is preliminary data.</text>
</comment>
<reference evidence="1" key="1">
    <citation type="submission" date="2021-06" db="EMBL/GenBank/DDBJ databases">
        <authorList>
            <person name="Kallberg Y."/>
            <person name="Tangrot J."/>
            <person name="Rosling A."/>
        </authorList>
    </citation>
    <scope>NUCLEOTIDE SEQUENCE</scope>
    <source>
        <strain evidence="1">IN212</strain>
    </source>
</reference>
<proteinExistence type="predicted"/>
<protein>
    <submittedName>
        <fullName evidence="1">11450_t:CDS:1</fullName>
    </submittedName>
</protein>
<feature type="non-terminal residue" evidence="1">
    <location>
        <position position="1"/>
    </location>
</feature>